<dbReference type="Proteomes" id="UP000094285">
    <property type="component" value="Unassembled WGS sequence"/>
</dbReference>
<organism evidence="2 3">
    <name type="scientific">Suhomyces tanzawaensis NRRL Y-17324</name>
    <dbReference type="NCBI Taxonomy" id="984487"/>
    <lineage>
        <taxon>Eukaryota</taxon>
        <taxon>Fungi</taxon>
        <taxon>Dikarya</taxon>
        <taxon>Ascomycota</taxon>
        <taxon>Saccharomycotina</taxon>
        <taxon>Pichiomycetes</taxon>
        <taxon>Debaryomycetaceae</taxon>
        <taxon>Suhomyces</taxon>
    </lineage>
</organism>
<gene>
    <name evidence="2" type="ORF">CANTADRAFT_5420</name>
</gene>
<dbReference type="RefSeq" id="XP_020064823.1">
    <property type="nucleotide sequence ID" value="XM_020210296.1"/>
</dbReference>
<accession>A0A1E4SJL7</accession>
<evidence type="ECO:0000313" key="3">
    <source>
        <dbReference type="Proteomes" id="UP000094285"/>
    </source>
</evidence>
<reference evidence="3" key="1">
    <citation type="submission" date="2016-05" db="EMBL/GenBank/DDBJ databases">
        <title>Comparative genomics of biotechnologically important yeasts.</title>
        <authorList>
            <consortium name="DOE Joint Genome Institute"/>
            <person name="Riley R."/>
            <person name="Haridas S."/>
            <person name="Wolfe K.H."/>
            <person name="Lopes M.R."/>
            <person name="Hittinger C.T."/>
            <person name="Goker M."/>
            <person name="Salamov A."/>
            <person name="Wisecaver J."/>
            <person name="Long T.M."/>
            <person name="Aerts A.L."/>
            <person name="Barry K."/>
            <person name="Choi C."/>
            <person name="Clum A."/>
            <person name="Coughlan A.Y."/>
            <person name="Deshpande S."/>
            <person name="Douglass A.P."/>
            <person name="Hanson S.J."/>
            <person name="Klenk H.-P."/>
            <person name="Labutti K."/>
            <person name="Lapidus A."/>
            <person name="Lindquist E."/>
            <person name="Lipzen A."/>
            <person name="Meier-Kolthoff J.P."/>
            <person name="Ohm R.A."/>
            <person name="Otillar R.P."/>
            <person name="Pangilinan J."/>
            <person name="Peng Y."/>
            <person name="Rokas A."/>
            <person name="Rosa C.A."/>
            <person name="Scheuner C."/>
            <person name="Sibirny A.A."/>
            <person name="Slot J.C."/>
            <person name="Stielow J.B."/>
            <person name="Sun H."/>
            <person name="Kurtzman C.P."/>
            <person name="Blackwell M."/>
            <person name="Grigoriev I.V."/>
            <person name="Jeffries T.W."/>
        </authorList>
    </citation>
    <scope>NUCLEOTIDE SEQUENCE [LARGE SCALE GENOMIC DNA]</scope>
    <source>
        <strain evidence="3">NRRL Y-17324</strain>
    </source>
</reference>
<evidence type="ECO:0000256" key="1">
    <source>
        <dbReference type="SAM" id="MobiDB-lite"/>
    </source>
</evidence>
<evidence type="ECO:0000313" key="2">
    <source>
        <dbReference type="EMBL" id="ODV79701.1"/>
    </source>
</evidence>
<keyword evidence="3" id="KW-1185">Reference proteome</keyword>
<dbReference type="AlphaFoldDB" id="A0A1E4SJL7"/>
<dbReference type="EMBL" id="KV453911">
    <property type="protein sequence ID" value="ODV79701.1"/>
    <property type="molecule type" value="Genomic_DNA"/>
</dbReference>
<sequence>MEKLESLASIVHEFQIKRVSLKLFGIDSKEFENYTQVEWIPYEDRFQSMPCLISANGTHSEYQCREEVSMLSEGSSEGVALSSNDFPMEDTPESSLNHTNGREKYNYHQLLSEAMLESDVSLLHSELYPEEILQSECNETTEGNIHSEPFFILDEK</sequence>
<dbReference type="GeneID" id="30984432"/>
<protein>
    <submittedName>
        <fullName evidence="2">Uncharacterized protein</fullName>
    </submittedName>
</protein>
<name>A0A1E4SJL7_9ASCO</name>
<feature type="region of interest" description="Disordered" evidence="1">
    <location>
        <begin position="73"/>
        <end position="100"/>
    </location>
</feature>
<proteinExistence type="predicted"/>